<evidence type="ECO:0000256" key="2">
    <source>
        <dbReference type="SAM" id="SignalP"/>
    </source>
</evidence>
<accession>A0A8J2SG74</accession>
<dbReference type="InterPro" id="IPR050115">
    <property type="entry name" value="Proteasome_alpha"/>
</dbReference>
<dbReference type="InterPro" id="IPR029055">
    <property type="entry name" value="Ntn_hydrolases_N"/>
</dbReference>
<dbReference type="Pfam" id="PF00227">
    <property type="entry name" value="Proteasome"/>
    <property type="match status" value="1"/>
</dbReference>
<evidence type="ECO:0000313" key="4">
    <source>
        <dbReference type="Proteomes" id="UP000789595"/>
    </source>
</evidence>
<sequence>MRLLLLLALVTGDAPKRLQQTTYALKAAARGGLVIGVEARDGCIICAASSEAKGPSWASLDKGAATEKIHKVAPHAIVGVSGLDGDCRSGVKALRNAAVAHWLEFGDRLTLSGLADALADECSKHAGLDALLSGADDDDDERPARPLGAAFLLIGVDDASSIWLVDAAASPRRWRAKAIGQSSNEADARLEAELRALCERRGFDFPSVNDRAPWSLDDATAIACGVLDALCGEADVAATVVRPAAAVEASTEYDAFAHDDGWEGPSAPVVSALPDDEFRAAVANLAAQRPTPPGDPEAASIVVRQALDLSEKDASVSYEVIHSN</sequence>
<feature type="chain" id="PRO_5035176700" description="Proteasome endopeptidase complex" evidence="2">
    <location>
        <begin position="16"/>
        <end position="324"/>
    </location>
</feature>
<keyword evidence="4" id="KW-1185">Reference proteome</keyword>
<evidence type="ECO:0000313" key="3">
    <source>
        <dbReference type="EMBL" id="CAH0371405.1"/>
    </source>
</evidence>
<dbReference type="InterPro" id="IPR001353">
    <property type="entry name" value="Proteasome_sua/b"/>
</dbReference>
<dbReference type="Gene3D" id="3.60.20.10">
    <property type="entry name" value="Glutamine Phosphoribosylpyrophosphate, subunit 1, domain 1"/>
    <property type="match status" value="1"/>
</dbReference>
<dbReference type="AlphaFoldDB" id="A0A8J2SG74"/>
<evidence type="ECO:0008006" key="5">
    <source>
        <dbReference type="Google" id="ProtNLM"/>
    </source>
</evidence>
<gene>
    <name evidence="3" type="ORF">PECAL_3P13450</name>
</gene>
<dbReference type="Proteomes" id="UP000789595">
    <property type="component" value="Unassembled WGS sequence"/>
</dbReference>
<feature type="signal peptide" evidence="2">
    <location>
        <begin position="1"/>
        <end position="15"/>
    </location>
</feature>
<evidence type="ECO:0000256" key="1">
    <source>
        <dbReference type="ARBA" id="ARBA00022942"/>
    </source>
</evidence>
<dbReference type="GO" id="GO:0005839">
    <property type="term" value="C:proteasome core complex"/>
    <property type="evidence" value="ECO:0007669"/>
    <property type="project" value="InterPro"/>
</dbReference>
<dbReference type="GO" id="GO:0051603">
    <property type="term" value="P:proteolysis involved in protein catabolic process"/>
    <property type="evidence" value="ECO:0007669"/>
    <property type="project" value="InterPro"/>
</dbReference>
<reference evidence="3" key="1">
    <citation type="submission" date="2021-11" db="EMBL/GenBank/DDBJ databases">
        <authorList>
            <consortium name="Genoscope - CEA"/>
            <person name="William W."/>
        </authorList>
    </citation>
    <scope>NUCLEOTIDE SEQUENCE</scope>
</reference>
<comment type="caution">
    <text evidence="3">The sequence shown here is derived from an EMBL/GenBank/DDBJ whole genome shotgun (WGS) entry which is preliminary data.</text>
</comment>
<dbReference type="SUPFAM" id="SSF56235">
    <property type="entry name" value="N-terminal nucleophile aminohydrolases (Ntn hydrolases)"/>
    <property type="match status" value="1"/>
</dbReference>
<keyword evidence="2" id="KW-0732">Signal</keyword>
<proteinExistence type="predicted"/>
<name>A0A8J2SG74_9STRA</name>
<organism evidence="3 4">
    <name type="scientific">Pelagomonas calceolata</name>
    <dbReference type="NCBI Taxonomy" id="35677"/>
    <lineage>
        <taxon>Eukaryota</taxon>
        <taxon>Sar</taxon>
        <taxon>Stramenopiles</taxon>
        <taxon>Ochrophyta</taxon>
        <taxon>Pelagophyceae</taxon>
        <taxon>Pelagomonadales</taxon>
        <taxon>Pelagomonadaceae</taxon>
        <taxon>Pelagomonas</taxon>
    </lineage>
</organism>
<keyword evidence="1" id="KW-0647">Proteasome</keyword>
<protein>
    <recommendedName>
        <fullName evidence="5">Proteasome endopeptidase complex</fullName>
    </recommendedName>
</protein>
<dbReference type="PANTHER" id="PTHR11599">
    <property type="entry name" value="PROTEASOME SUBUNIT ALPHA/BETA"/>
    <property type="match status" value="1"/>
</dbReference>
<dbReference type="EMBL" id="CAKKNE010000003">
    <property type="protein sequence ID" value="CAH0371405.1"/>
    <property type="molecule type" value="Genomic_DNA"/>
</dbReference>